<evidence type="ECO:0000256" key="3">
    <source>
        <dbReference type="ARBA" id="ARBA00022452"/>
    </source>
</evidence>
<gene>
    <name evidence="10" type="ORF">FK178_09225</name>
</gene>
<keyword evidence="3 7" id="KW-1134">Transmembrane beta strand</keyword>
<evidence type="ECO:0000313" key="11">
    <source>
        <dbReference type="Proteomes" id="UP000321954"/>
    </source>
</evidence>
<dbReference type="InterPro" id="IPR008969">
    <property type="entry name" value="CarboxyPept-like_regulatory"/>
</dbReference>
<dbReference type="InterPro" id="IPR037066">
    <property type="entry name" value="Plug_dom_sf"/>
</dbReference>
<sequence length="1000" mass="111718">MKLKLLFLLVFLVSVPGIAQQTKTVTGTILDANDVPLPGAEVKVVGKEIFDVTNFDGEFTLNNVVVGDVFRVTFLGFQAQEFTISTANTFVINLQEDAGVLDEVVLIGYGTAKKRDLTGSIATVNAEEIEKTPTANIMQSLQGKVSGVQIVNAGSPGDSPTVRIRGVGTFGDATNVLYVVDGALYDNIDFLNTKDIKSVNILKDASSSAIYGVRAANGVVIIETKSGRLNQKVQFEYDGYTGIQRAQNVVKLANTEQFYTMAVESGSQADVNFIQNAIQRYGRSRINPNLPDVNTDWYREILRDGLMQNHSISASGGGEKVAYAVGANYTSQEGILDMKNEYERFNIRSKVDVDISDRFKAGVNTIFSNATKYAPENAAWFRAYFAVPLMPVIDELNTTSGPTRYSNAQVLGYRGTQNPFQDLAYNQNRLKIRKLLATMFLQYEIIDNKLDIKTTYSHDYSSLEERNVNLPYTLGNNFERRSSIRRANNNFSNQFWDNVLTYNDTYGDHDLTVMLGASFRDEASNTFSARGFDIAGIGLETSWYLDFADQDSFSNNVSEVGRRFYGMSYFGRVAYDFKDKYLLYATLRADGSSKFTLDPWGYFPSVGLGWVISDEEFLANNNFVDFLKLRASWGKLGNDNVAASAGSNTINVITTPIDNQPRPGLTATSVFSNNTWEVIEEKNFGLNLETFNNRLSIDADYYIRDTHDAILPVYIPIVNRSVDRNSGVIRNEGLELSANWNQQVNQDFRFRIGANFTTLKNEAIQIEDERGYIDSGTAEFRQRTTLGGPLLGFFGYERIGVYQNEQQISNDPIAVANSLVPGDLIYKDQNGDGVIDDADRVILGSFLPKYTYGGSIGMTYKAFEFSMDVFAQTGNKILNRKRGEIIFTQDTNMDADLAINRWHGEGTSNSYPSSAGLRKAWNQKLSDFWVEDGDFFRIQNVQVAYNIITDNLPHTRIYFTAEKPLSVFNYNGFNPEVPNGVDRQTYPVPAIYTLGVNLKF</sequence>
<keyword evidence="6 7" id="KW-0998">Cell outer membrane</keyword>
<feature type="signal peptide" evidence="8">
    <location>
        <begin position="1"/>
        <end position="19"/>
    </location>
</feature>
<keyword evidence="5 7" id="KW-0472">Membrane</keyword>
<accession>A0A5B8YMN9</accession>
<dbReference type="Gene3D" id="2.40.170.20">
    <property type="entry name" value="TonB-dependent receptor, beta-barrel domain"/>
    <property type="match status" value="1"/>
</dbReference>
<dbReference type="AlphaFoldDB" id="A0A5B8YMN9"/>
<dbReference type="SUPFAM" id="SSF56935">
    <property type="entry name" value="Porins"/>
    <property type="match status" value="1"/>
</dbReference>
<dbReference type="Proteomes" id="UP000321954">
    <property type="component" value="Chromosome"/>
</dbReference>
<comment type="similarity">
    <text evidence="7">Belongs to the TonB-dependent receptor family.</text>
</comment>
<evidence type="ECO:0000256" key="2">
    <source>
        <dbReference type="ARBA" id="ARBA00022448"/>
    </source>
</evidence>
<comment type="subcellular location">
    <subcellularLocation>
        <location evidence="1 7">Cell outer membrane</location>
        <topology evidence="1 7">Multi-pass membrane protein</topology>
    </subcellularLocation>
</comment>
<dbReference type="GO" id="GO:0009279">
    <property type="term" value="C:cell outer membrane"/>
    <property type="evidence" value="ECO:0007669"/>
    <property type="project" value="UniProtKB-SubCell"/>
</dbReference>
<evidence type="ECO:0000256" key="6">
    <source>
        <dbReference type="ARBA" id="ARBA00023237"/>
    </source>
</evidence>
<feature type="domain" description="TonB-dependent receptor plug" evidence="9">
    <location>
        <begin position="113"/>
        <end position="219"/>
    </location>
</feature>
<feature type="chain" id="PRO_5023084290" evidence="8">
    <location>
        <begin position="20"/>
        <end position="1000"/>
    </location>
</feature>
<keyword evidence="2 7" id="KW-0813">Transport</keyword>
<evidence type="ECO:0000256" key="5">
    <source>
        <dbReference type="ARBA" id="ARBA00023136"/>
    </source>
</evidence>
<dbReference type="SUPFAM" id="SSF49464">
    <property type="entry name" value="Carboxypeptidase regulatory domain-like"/>
    <property type="match status" value="1"/>
</dbReference>
<evidence type="ECO:0000256" key="4">
    <source>
        <dbReference type="ARBA" id="ARBA00022692"/>
    </source>
</evidence>
<dbReference type="OrthoDB" id="9768177at2"/>
<keyword evidence="10" id="KW-0675">Receptor</keyword>
<evidence type="ECO:0000259" key="9">
    <source>
        <dbReference type="Pfam" id="PF07715"/>
    </source>
</evidence>
<dbReference type="PROSITE" id="PS52016">
    <property type="entry name" value="TONB_DEPENDENT_REC_3"/>
    <property type="match status" value="1"/>
</dbReference>
<dbReference type="RefSeq" id="WP_146833913.1">
    <property type="nucleotide sequence ID" value="NZ_CP042476.1"/>
</dbReference>
<name>A0A5B8YMN9_9FLAO</name>
<evidence type="ECO:0000313" key="10">
    <source>
        <dbReference type="EMBL" id="QED37893.1"/>
    </source>
</evidence>
<proteinExistence type="inferred from homology"/>
<dbReference type="InterPro" id="IPR039426">
    <property type="entry name" value="TonB-dep_rcpt-like"/>
</dbReference>
<dbReference type="NCBIfam" id="TIGR04057">
    <property type="entry name" value="SusC_RagA_signa"/>
    <property type="match status" value="1"/>
</dbReference>
<dbReference type="Pfam" id="PF13715">
    <property type="entry name" value="CarbopepD_reg_2"/>
    <property type="match status" value="1"/>
</dbReference>
<dbReference type="EMBL" id="CP042476">
    <property type="protein sequence ID" value="QED37893.1"/>
    <property type="molecule type" value="Genomic_DNA"/>
</dbReference>
<keyword evidence="4 7" id="KW-0812">Transmembrane</keyword>
<dbReference type="InterPro" id="IPR023996">
    <property type="entry name" value="TonB-dep_OMP_SusC/RagA"/>
</dbReference>
<dbReference type="InterPro" id="IPR036942">
    <property type="entry name" value="Beta-barrel_TonB_sf"/>
</dbReference>
<evidence type="ECO:0000256" key="8">
    <source>
        <dbReference type="SAM" id="SignalP"/>
    </source>
</evidence>
<dbReference type="InterPro" id="IPR023997">
    <property type="entry name" value="TonB-dep_OMP_SusC/RagA_CS"/>
</dbReference>
<dbReference type="KEGG" id="anp:FK178_09225"/>
<reference evidence="10 11" key="1">
    <citation type="submission" date="2019-08" db="EMBL/GenBank/DDBJ databases">
        <title>Antarcticibacterium arcticum sp. nov., a bacterium isolated from marine sediment of the Canadian Beaufort Sea.</title>
        <authorList>
            <person name="Lee Y.M."/>
            <person name="Baek K."/>
            <person name="Lee D.-H."/>
            <person name="Shin S.C."/>
            <person name="Jin Y.K."/>
            <person name="Park Y."/>
        </authorList>
    </citation>
    <scope>NUCLEOTIDE SEQUENCE [LARGE SCALE GENOMIC DNA]</scope>
    <source>
        <strain evidence="10 11">PAMC 28998</strain>
    </source>
</reference>
<keyword evidence="11" id="KW-1185">Reference proteome</keyword>
<dbReference type="NCBIfam" id="TIGR04056">
    <property type="entry name" value="OMP_RagA_SusC"/>
    <property type="match status" value="1"/>
</dbReference>
<evidence type="ECO:0000256" key="1">
    <source>
        <dbReference type="ARBA" id="ARBA00004571"/>
    </source>
</evidence>
<evidence type="ECO:0000256" key="7">
    <source>
        <dbReference type="PROSITE-ProRule" id="PRU01360"/>
    </source>
</evidence>
<dbReference type="Pfam" id="PF07715">
    <property type="entry name" value="Plug"/>
    <property type="match status" value="1"/>
</dbReference>
<keyword evidence="8" id="KW-0732">Signal</keyword>
<organism evidence="10 11">
    <name type="scientific">Antarcticibacterium arcticum</name>
    <dbReference type="NCBI Taxonomy" id="2585771"/>
    <lineage>
        <taxon>Bacteria</taxon>
        <taxon>Pseudomonadati</taxon>
        <taxon>Bacteroidota</taxon>
        <taxon>Flavobacteriia</taxon>
        <taxon>Flavobacteriales</taxon>
        <taxon>Flavobacteriaceae</taxon>
        <taxon>Antarcticibacterium</taxon>
    </lineage>
</organism>
<dbReference type="InterPro" id="IPR012910">
    <property type="entry name" value="Plug_dom"/>
</dbReference>
<protein>
    <submittedName>
        <fullName evidence="10">TonB-dependent receptor</fullName>
    </submittedName>
</protein>
<dbReference type="Gene3D" id="2.170.130.10">
    <property type="entry name" value="TonB-dependent receptor, plug domain"/>
    <property type="match status" value="1"/>
</dbReference>